<gene>
    <name evidence="2" type="ORF">LCGC14_1861370</name>
</gene>
<comment type="caution">
    <text evidence="2">The sequence shown here is derived from an EMBL/GenBank/DDBJ whole genome shotgun (WGS) entry which is preliminary data.</text>
</comment>
<sequence>MQYFGVFAYYHRHVVSSEAFSRVDTYVYEQLWRFLRRRHSNKSKGWLVKKYWTKAGRKWIFSTITKDNGKPRLFQVVKVGSIGIKRHIKIKADANPYMPEYSRYFWNRRHNKGARLMRELSARAMRATA</sequence>
<feature type="domain" description="Group II intron maturase-specific" evidence="1">
    <location>
        <begin position="8"/>
        <end position="52"/>
    </location>
</feature>
<organism evidence="2">
    <name type="scientific">marine sediment metagenome</name>
    <dbReference type="NCBI Taxonomy" id="412755"/>
    <lineage>
        <taxon>unclassified sequences</taxon>
        <taxon>metagenomes</taxon>
        <taxon>ecological metagenomes</taxon>
    </lineage>
</organism>
<reference evidence="2" key="1">
    <citation type="journal article" date="2015" name="Nature">
        <title>Complex archaea that bridge the gap between prokaryotes and eukaryotes.</title>
        <authorList>
            <person name="Spang A."/>
            <person name="Saw J.H."/>
            <person name="Jorgensen S.L."/>
            <person name="Zaremba-Niedzwiedzka K."/>
            <person name="Martijn J."/>
            <person name="Lind A.E."/>
            <person name="van Eijk R."/>
            <person name="Schleper C."/>
            <person name="Guy L."/>
            <person name="Ettema T.J."/>
        </authorList>
    </citation>
    <scope>NUCLEOTIDE SEQUENCE</scope>
</reference>
<name>A0A0F9J6I1_9ZZZZ</name>
<proteinExistence type="predicted"/>
<dbReference type="InterPro" id="IPR013597">
    <property type="entry name" value="Mat_intron_G2"/>
</dbReference>
<dbReference type="EMBL" id="LAZR01018842">
    <property type="protein sequence ID" value="KKL94767.1"/>
    <property type="molecule type" value="Genomic_DNA"/>
</dbReference>
<protein>
    <recommendedName>
        <fullName evidence="1">Group II intron maturase-specific domain-containing protein</fullName>
    </recommendedName>
</protein>
<dbReference type="AlphaFoldDB" id="A0A0F9J6I1"/>
<accession>A0A0F9J6I1</accession>
<dbReference type="Pfam" id="PF08388">
    <property type="entry name" value="GIIM"/>
    <property type="match status" value="1"/>
</dbReference>
<evidence type="ECO:0000259" key="1">
    <source>
        <dbReference type="Pfam" id="PF08388"/>
    </source>
</evidence>
<evidence type="ECO:0000313" key="2">
    <source>
        <dbReference type="EMBL" id="KKL94767.1"/>
    </source>
</evidence>